<name>D2TM41_CITRI</name>
<dbReference type="AlphaFoldDB" id="D2TM41"/>
<keyword evidence="2" id="KW-1185">Reference proteome</keyword>
<organism evidence="1 2">
    <name type="scientific">Citrobacter rodentium (strain ICC168)</name>
    <name type="common">Citrobacter freundii biotype 4280</name>
    <dbReference type="NCBI Taxonomy" id="637910"/>
    <lineage>
        <taxon>Bacteria</taxon>
        <taxon>Pseudomonadati</taxon>
        <taxon>Pseudomonadota</taxon>
        <taxon>Gammaproteobacteria</taxon>
        <taxon>Enterobacterales</taxon>
        <taxon>Enterobacteriaceae</taxon>
        <taxon>Citrobacter</taxon>
    </lineage>
</organism>
<protein>
    <submittedName>
        <fullName evidence="1">Uncharacterized protein</fullName>
    </submittedName>
</protein>
<sequence length="113" mass="12910">MFTQDFFTENATHKQNCTSFNPKRVITYNVNYGKPFLNVSRSVAQISQVDNKRLHSYASTLIPNESRGVSATTPERLRNKDFITIDQDFQNRQLLPATFCPPASFAQILLCYA</sequence>
<evidence type="ECO:0000313" key="2">
    <source>
        <dbReference type="Proteomes" id="UP000001889"/>
    </source>
</evidence>
<reference evidence="1 2" key="1">
    <citation type="journal article" date="2010" name="J. Bacteriol.">
        <title>The Citrobacter rodentium genome sequence reveals convergent evolution with human pathogenic Escherichia coli.</title>
        <authorList>
            <person name="Petty N.K."/>
            <person name="Bulgin R."/>
            <person name="Crepin V.F."/>
            <person name="Cerdeno-Tarraga A.M."/>
            <person name="Schroeder G.N."/>
            <person name="Quail M.A."/>
            <person name="Lennard N."/>
            <person name="Corton C."/>
            <person name="Barron A."/>
            <person name="Clark L."/>
            <person name="Toribio A.L."/>
            <person name="Parkhill J."/>
            <person name="Dougan G."/>
            <person name="Frankel G."/>
            <person name="Thomson N.R."/>
        </authorList>
    </citation>
    <scope>NUCLEOTIDE SEQUENCE [LARGE SCALE GENOMIC DNA]</scope>
    <source>
        <strain evidence="1 2">ICC168</strain>
    </source>
</reference>
<dbReference type="EMBL" id="FN543502">
    <property type="protein sequence ID" value="CBG88618.1"/>
    <property type="molecule type" value="Genomic_DNA"/>
</dbReference>
<proteinExistence type="predicted"/>
<evidence type="ECO:0000313" key="1">
    <source>
        <dbReference type="EMBL" id="CBG88618.1"/>
    </source>
</evidence>
<dbReference type="KEGG" id="cro:ROD_18631"/>
<dbReference type="Proteomes" id="UP000001889">
    <property type="component" value="Chromosome"/>
</dbReference>
<dbReference type="HOGENOM" id="CLU_2129061_0_0_6"/>
<gene>
    <name evidence="1" type="ordered locus">ROD_18631</name>
</gene>
<accession>D2TM41</accession>